<organism evidence="2 3">
    <name type="scientific">Beutenbergia cavernae (strain ATCC BAA-8 / DSM 12333 / CCUG 43141 / JCM 11478 / NBRC 16432 / NCIMB 13614 / HKI 0122)</name>
    <dbReference type="NCBI Taxonomy" id="471853"/>
    <lineage>
        <taxon>Bacteria</taxon>
        <taxon>Bacillati</taxon>
        <taxon>Actinomycetota</taxon>
        <taxon>Actinomycetes</taxon>
        <taxon>Micrococcales</taxon>
        <taxon>Beutenbergiaceae</taxon>
        <taxon>Beutenbergia</taxon>
    </lineage>
</organism>
<dbReference type="InterPro" id="IPR006311">
    <property type="entry name" value="TAT_signal"/>
</dbReference>
<dbReference type="InterPro" id="IPR050490">
    <property type="entry name" value="Bact_solute-bd_prot1"/>
</dbReference>
<feature type="chain" id="PRO_5002949076" evidence="1">
    <location>
        <begin position="25"/>
        <end position="437"/>
    </location>
</feature>
<accession>C5BYV9</accession>
<evidence type="ECO:0000313" key="2">
    <source>
        <dbReference type="EMBL" id="ACQ79067.1"/>
    </source>
</evidence>
<dbReference type="EMBL" id="CP001618">
    <property type="protein sequence ID" value="ACQ79067.1"/>
    <property type="molecule type" value="Genomic_DNA"/>
</dbReference>
<dbReference type="PROSITE" id="PS51318">
    <property type="entry name" value="TAT"/>
    <property type="match status" value="1"/>
</dbReference>
<dbReference type="Proteomes" id="UP000007962">
    <property type="component" value="Chromosome"/>
</dbReference>
<keyword evidence="3" id="KW-1185">Reference proteome</keyword>
<protein>
    <submittedName>
        <fullName evidence="2">Extracellular solute-binding protein family 1</fullName>
    </submittedName>
</protein>
<evidence type="ECO:0000256" key="1">
    <source>
        <dbReference type="SAM" id="SignalP"/>
    </source>
</evidence>
<gene>
    <name evidence="2" type="ordered locus">Bcav_0806</name>
</gene>
<proteinExistence type="predicted"/>
<evidence type="ECO:0000313" key="3">
    <source>
        <dbReference type="Proteomes" id="UP000007962"/>
    </source>
</evidence>
<feature type="signal peptide" evidence="1">
    <location>
        <begin position="1"/>
        <end position="24"/>
    </location>
</feature>
<dbReference type="eggNOG" id="COG1653">
    <property type="taxonomic scope" value="Bacteria"/>
</dbReference>
<dbReference type="Gene3D" id="3.40.190.10">
    <property type="entry name" value="Periplasmic binding protein-like II"/>
    <property type="match status" value="2"/>
</dbReference>
<reference evidence="2 3" key="1">
    <citation type="journal article" date="2009" name="Stand. Genomic Sci.">
        <title>Complete genome sequence of Beutenbergia cavernae type strain (HKI 0122).</title>
        <authorList>
            <person name="Land M."/>
            <person name="Pukall R."/>
            <person name="Abt B."/>
            <person name="Goker M."/>
            <person name="Rohde M."/>
            <person name="Glavina Del Rio T."/>
            <person name="Tice H."/>
            <person name="Copeland A."/>
            <person name="Cheng J.F."/>
            <person name="Lucas S."/>
            <person name="Chen F."/>
            <person name="Nolan M."/>
            <person name="Bruce D."/>
            <person name="Goodwin L."/>
            <person name="Pitluck S."/>
            <person name="Ivanova N."/>
            <person name="Mavromatis K."/>
            <person name="Ovchinnikova G."/>
            <person name="Pati A."/>
            <person name="Chen A."/>
            <person name="Palaniappan K."/>
            <person name="Hauser L."/>
            <person name="Chang Y.J."/>
            <person name="Jefferies C.C."/>
            <person name="Saunders E."/>
            <person name="Brettin T."/>
            <person name="Detter J.C."/>
            <person name="Han C."/>
            <person name="Chain P."/>
            <person name="Bristow J."/>
            <person name="Eisen J.A."/>
            <person name="Markowitz V."/>
            <person name="Hugenholtz P."/>
            <person name="Kyrpides N.C."/>
            <person name="Klenk H.P."/>
            <person name="Lapidus A."/>
        </authorList>
    </citation>
    <scope>NUCLEOTIDE SEQUENCE [LARGE SCALE GENOMIC DNA]</scope>
    <source>
        <strain evidence="3">ATCC BAA-8 / DSM 12333 / NBRC 16432</strain>
    </source>
</reference>
<dbReference type="PROSITE" id="PS51257">
    <property type="entry name" value="PROKAR_LIPOPROTEIN"/>
    <property type="match status" value="1"/>
</dbReference>
<dbReference type="KEGG" id="bcv:Bcav_0806"/>
<dbReference type="PANTHER" id="PTHR43649:SF11">
    <property type="entry name" value="ABC TRANSPORTER SUBSTRATE-BINDING PROTEIN YESO-RELATED"/>
    <property type="match status" value="1"/>
</dbReference>
<dbReference type="HOGENOM" id="CLU_031285_5_0_11"/>
<dbReference type="AlphaFoldDB" id="C5BYV9"/>
<sequence>MVTRRTFLRSSGVVLGAGAVGALAACGSDSGGEEDDGAPKDLRFAWWGHEEMHRTTVEALELYSSRHENVEITGENTSWDDFWDRMATQIAGGNGPDAFQMSNQMIVDYAQRGALLDLEEYVGDVIDLSDWDENLRSYGIIDGVRAGVPISTDAFTILADSDVLAELGLTLPEAAWTWDDLAELSLAVREASGGSLWGMSDGAGRYELVEPWVRGRGKTLFDVEADPVTLGFDKEDYGDFLQWWSDRRDEGACVPADVAAEDTSHETSPLVTGSAPLYFTTTSELTGVRALTPAAIQAVPMPDTDGGSKKANFVRPNLFMSAWTGTSYPTECARLIEFWINDPEAVEVIGNSRGVPPSPASAELVEDAPDASGLRTPAEYLALIREVGDPMDALTPRSGREVYQLMTRIGEEVRFGQTTVPAAVDSFFDQAASILGG</sequence>
<dbReference type="RefSeq" id="WP_012725847.1">
    <property type="nucleotide sequence ID" value="NC_012669.1"/>
</dbReference>
<dbReference type="PANTHER" id="PTHR43649">
    <property type="entry name" value="ARABINOSE-BINDING PROTEIN-RELATED"/>
    <property type="match status" value="1"/>
</dbReference>
<keyword evidence="1" id="KW-0732">Signal</keyword>
<dbReference type="SUPFAM" id="SSF53850">
    <property type="entry name" value="Periplasmic binding protein-like II"/>
    <property type="match status" value="1"/>
</dbReference>
<dbReference type="InterPro" id="IPR006059">
    <property type="entry name" value="SBP"/>
</dbReference>
<dbReference type="Pfam" id="PF13416">
    <property type="entry name" value="SBP_bac_8"/>
    <property type="match status" value="1"/>
</dbReference>
<name>C5BYV9_BEUC1</name>
<dbReference type="STRING" id="471853.Bcav_0806"/>